<dbReference type="AlphaFoldDB" id="A0A1I7W666"/>
<protein>
    <submittedName>
        <fullName evidence="3">Battenin</fullName>
    </submittedName>
</protein>
<keyword evidence="1" id="KW-0812">Transmembrane</keyword>
<dbReference type="WBParaSite" id="Hba_00102">
    <property type="protein sequence ID" value="Hba_00102"/>
    <property type="gene ID" value="Hba_00102"/>
</dbReference>
<keyword evidence="1" id="KW-1133">Transmembrane helix</keyword>
<organism evidence="2 3">
    <name type="scientific">Heterorhabditis bacteriophora</name>
    <name type="common">Entomopathogenic nematode worm</name>
    <dbReference type="NCBI Taxonomy" id="37862"/>
    <lineage>
        <taxon>Eukaryota</taxon>
        <taxon>Metazoa</taxon>
        <taxon>Ecdysozoa</taxon>
        <taxon>Nematoda</taxon>
        <taxon>Chromadorea</taxon>
        <taxon>Rhabditida</taxon>
        <taxon>Rhabditina</taxon>
        <taxon>Rhabditomorpha</taxon>
        <taxon>Strongyloidea</taxon>
        <taxon>Heterorhabditidae</taxon>
        <taxon>Heterorhabditis</taxon>
    </lineage>
</organism>
<keyword evidence="1" id="KW-0472">Membrane</keyword>
<keyword evidence="2" id="KW-1185">Reference proteome</keyword>
<reference evidence="3" key="1">
    <citation type="submission" date="2016-11" db="UniProtKB">
        <authorList>
            <consortium name="WormBaseParasite"/>
        </authorList>
    </citation>
    <scope>IDENTIFICATION</scope>
</reference>
<name>A0A1I7W666_HETBA</name>
<proteinExistence type="predicted"/>
<dbReference type="Proteomes" id="UP000095283">
    <property type="component" value="Unplaced"/>
</dbReference>
<feature type="transmembrane region" description="Helical" evidence="1">
    <location>
        <begin position="20"/>
        <end position="39"/>
    </location>
</feature>
<evidence type="ECO:0000313" key="2">
    <source>
        <dbReference type="Proteomes" id="UP000095283"/>
    </source>
</evidence>
<sequence>MAGFAGTFSYAALTDVHLAALTPSTAMLSMLVVPLIFVISGEIPKSYSSSNVLENGSCRVKKQQKLSLSETHTIGEQFKILKNIYAYI</sequence>
<accession>A0A1I7W666</accession>
<evidence type="ECO:0000256" key="1">
    <source>
        <dbReference type="SAM" id="Phobius"/>
    </source>
</evidence>
<evidence type="ECO:0000313" key="3">
    <source>
        <dbReference type="WBParaSite" id="Hba_00102"/>
    </source>
</evidence>